<feature type="transmembrane region" description="Helical" evidence="1">
    <location>
        <begin position="92"/>
        <end position="114"/>
    </location>
</feature>
<keyword evidence="1" id="KW-1133">Transmembrane helix</keyword>
<feature type="transmembrane region" description="Helical" evidence="1">
    <location>
        <begin position="65"/>
        <end position="86"/>
    </location>
</feature>
<dbReference type="EMBL" id="JALJRB010000059">
    <property type="protein sequence ID" value="MCJ8503177.1"/>
    <property type="molecule type" value="Genomic_DNA"/>
</dbReference>
<keyword evidence="3" id="KW-1185">Reference proteome</keyword>
<gene>
    <name evidence="2" type="ORF">MRX98_21570</name>
</gene>
<dbReference type="AlphaFoldDB" id="A0AA41R4F8"/>
<protein>
    <submittedName>
        <fullName evidence="2">Uncharacterized protein</fullName>
    </submittedName>
</protein>
<comment type="caution">
    <text evidence="2">The sequence shown here is derived from an EMBL/GenBank/DDBJ whole genome shotgun (WGS) entry which is preliminary data.</text>
</comment>
<sequence>KVVTAHEARINFHGWIGEGYTVIDPNTGAGAYMIAGGSNGGVLISPLVDLFSWLQNIDWWKVYDYASFFYTLLGAVIIAIGLTIFLTTTGVAVAVALPVAIVTAAFIGAAHLMLSMLSPVRRIIQGVIVYRYS</sequence>
<reference evidence="2" key="1">
    <citation type="submission" date="2022-04" db="EMBL/GenBank/DDBJ databases">
        <title>Desulfatitalea alkaliphila sp. nov., a novel anaerobic sulfate-reducing bacterium isolated from terrestrial mud volcano, Taman Peninsula, Russia.</title>
        <authorList>
            <person name="Khomyakova M.A."/>
            <person name="Merkel A.Y."/>
            <person name="Slobodkin A.I."/>
        </authorList>
    </citation>
    <scope>NUCLEOTIDE SEQUENCE</scope>
    <source>
        <strain evidence="2">M08but</strain>
    </source>
</reference>
<name>A0AA41R4F8_9BACT</name>
<accession>A0AA41R4F8</accession>
<evidence type="ECO:0000313" key="2">
    <source>
        <dbReference type="EMBL" id="MCJ8503177.1"/>
    </source>
</evidence>
<proteinExistence type="predicted"/>
<evidence type="ECO:0000256" key="1">
    <source>
        <dbReference type="SAM" id="Phobius"/>
    </source>
</evidence>
<keyword evidence="1" id="KW-0472">Membrane</keyword>
<feature type="non-terminal residue" evidence="2">
    <location>
        <position position="1"/>
    </location>
</feature>
<dbReference type="Proteomes" id="UP001165427">
    <property type="component" value="Unassembled WGS sequence"/>
</dbReference>
<organism evidence="2 3">
    <name type="scientific">Desulfatitalea alkaliphila</name>
    <dbReference type="NCBI Taxonomy" id="2929485"/>
    <lineage>
        <taxon>Bacteria</taxon>
        <taxon>Pseudomonadati</taxon>
        <taxon>Thermodesulfobacteriota</taxon>
        <taxon>Desulfobacteria</taxon>
        <taxon>Desulfobacterales</taxon>
        <taxon>Desulfosarcinaceae</taxon>
        <taxon>Desulfatitalea</taxon>
    </lineage>
</organism>
<evidence type="ECO:0000313" key="3">
    <source>
        <dbReference type="Proteomes" id="UP001165427"/>
    </source>
</evidence>
<dbReference type="RefSeq" id="WP_246915167.1">
    <property type="nucleotide sequence ID" value="NZ_JALJRB010000059.1"/>
</dbReference>
<keyword evidence="1" id="KW-0812">Transmembrane</keyword>